<dbReference type="Gene3D" id="3.40.50.2020">
    <property type="match status" value="1"/>
</dbReference>
<dbReference type="InterPro" id="IPR050118">
    <property type="entry name" value="Pur/Pyrimidine_PRTase"/>
</dbReference>
<gene>
    <name evidence="5" type="primary">xpt</name>
    <name evidence="8" type="ORF">DYH56_02045</name>
</gene>
<dbReference type="Proteomes" id="UP000263486">
    <property type="component" value="Unassembled WGS sequence"/>
</dbReference>
<dbReference type="NCBIfam" id="NF006671">
    <property type="entry name" value="PRK09219.1"/>
    <property type="match status" value="1"/>
</dbReference>
<dbReference type="NCBIfam" id="TIGR01744">
    <property type="entry name" value="XPRTase"/>
    <property type="match status" value="1"/>
</dbReference>
<keyword evidence="4 5" id="KW-0660">Purine salvage</keyword>
<dbReference type="CDD" id="cd06223">
    <property type="entry name" value="PRTases_typeI"/>
    <property type="match status" value="1"/>
</dbReference>
<feature type="binding site" evidence="5">
    <location>
        <position position="27"/>
    </location>
    <ligand>
        <name>xanthine</name>
        <dbReference type="ChEBI" id="CHEBI:17712"/>
    </ligand>
</feature>
<dbReference type="InterPro" id="IPR029057">
    <property type="entry name" value="PRTase-like"/>
</dbReference>
<evidence type="ECO:0000256" key="6">
    <source>
        <dbReference type="NCBIfam" id="TIGR01744"/>
    </source>
</evidence>
<comment type="subcellular location">
    <subcellularLocation>
        <location evidence="5">Cytoplasm</location>
    </subcellularLocation>
</comment>
<dbReference type="PANTHER" id="PTHR43864">
    <property type="entry name" value="HYPOXANTHINE/GUANINE PHOSPHORIBOSYLTRANSFERASE"/>
    <property type="match status" value="1"/>
</dbReference>
<feature type="binding site" evidence="5">
    <location>
        <position position="20"/>
    </location>
    <ligand>
        <name>xanthine</name>
        <dbReference type="ChEBI" id="CHEBI:17712"/>
    </ligand>
</feature>
<comment type="pathway">
    <text evidence="5">Purine metabolism; XMP biosynthesis via salvage pathway; XMP from xanthine: step 1/1.</text>
</comment>
<comment type="function">
    <text evidence="5">Converts the preformed base xanthine, a product of nucleic acid breakdown, to xanthosine 5'-monophosphate (XMP), so it can be reused for RNA or DNA synthesis.</text>
</comment>
<evidence type="ECO:0000256" key="1">
    <source>
        <dbReference type="ARBA" id="ARBA00022490"/>
    </source>
</evidence>
<dbReference type="SUPFAM" id="SSF53271">
    <property type="entry name" value="PRTase-like"/>
    <property type="match status" value="1"/>
</dbReference>
<evidence type="ECO:0000313" key="8">
    <source>
        <dbReference type="EMBL" id="REI42951.1"/>
    </source>
</evidence>
<feature type="binding site" evidence="5">
    <location>
        <position position="155"/>
    </location>
    <ligand>
        <name>xanthine</name>
        <dbReference type="ChEBI" id="CHEBI:17712"/>
    </ligand>
</feature>
<dbReference type="HAMAP" id="MF_01184">
    <property type="entry name" value="XPRTase"/>
    <property type="match status" value="1"/>
</dbReference>
<evidence type="ECO:0000256" key="2">
    <source>
        <dbReference type="ARBA" id="ARBA00022676"/>
    </source>
</evidence>
<proteinExistence type="inferred from homology"/>
<feature type="binding site" evidence="5">
    <location>
        <begin position="127"/>
        <end position="131"/>
    </location>
    <ligand>
        <name>5-phospho-alpha-D-ribose 1-diphosphate</name>
        <dbReference type="ChEBI" id="CHEBI:58017"/>
    </ligand>
</feature>
<dbReference type="GO" id="GO:0000310">
    <property type="term" value="F:xanthine phosphoribosyltransferase activity"/>
    <property type="evidence" value="ECO:0007669"/>
    <property type="project" value="UniProtKB-EC"/>
</dbReference>
<dbReference type="PANTHER" id="PTHR43864:SF1">
    <property type="entry name" value="XANTHINE PHOSPHORIBOSYLTRANSFERASE"/>
    <property type="match status" value="1"/>
</dbReference>
<evidence type="ECO:0000313" key="9">
    <source>
        <dbReference type="Proteomes" id="UP000263486"/>
    </source>
</evidence>
<dbReference type="InterPro" id="IPR000836">
    <property type="entry name" value="PRTase_dom"/>
</dbReference>
<comment type="subunit">
    <text evidence="5">Homodimer.</text>
</comment>
<keyword evidence="3 5" id="KW-0808">Transferase</keyword>
<feature type="domain" description="Phosphoribosyltransferase" evidence="7">
    <location>
        <begin position="43"/>
        <end position="162"/>
    </location>
</feature>
<evidence type="ECO:0000256" key="5">
    <source>
        <dbReference type="HAMAP-Rule" id="MF_01184"/>
    </source>
</evidence>
<dbReference type="EMBL" id="QUAJ01000002">
    <property type="protein sequence ID" value="REI42951.1"/>
    <property type="molecule type" value="Genomic_DNA"/>
</dbReference>
<organism evidence="8 9">
    <name type="scientific">Psychrilyobacter piezotolerans</name>
    <dbReference type="NCBI Taxonomy" id="2293438"/>
    <lineage>
        <taxon>Bacteria</taxon>
        <taxon>Fusobacteriati</taxon>
        <taxon>Fusobacteriota</taxon>
        <taxon>Fusobacteriia</taxon>
        <taxon>Fusobacteriales</taxon>
        <taxon>Fusobacteriaceae</taxon>
        <taxon>Psychrilyobacter</taxon>
    </lineage>
</organism>
<dbReference type="Pfam" id="PF00156">
    <property type="entry name" value="Pribosyltran"/>
    <property type="match status" value="1"/>
</dbReference>
<dbReference type="RefSeq" id="WP_114641182.1">
    <property type="nucleotide sequence ID" value="NZ_JAACIO010000002.1"/>
</dbReference>
<evidence type="ECO:0000256" key="4">
    <source>
        <dbReference type="ARBA" id="ARBA00022726"/>
    </source>
</evidence>
<comment type="catalytic activity">
    <reaction evidence="5">
        <text>XMP + diphosphate = xanthine + 5-phospho-alpha-D-ribose 1-diphosphate</text>
        <dbReference type="Rhea" id="RHEA:10800"/>
        <dbReference type="ChEBI" id="CHEBI:17712"/>
        <dbReference type="ChEBI" id="CHEBI:33019"/>
        <dbReference type="ChEBI" id="CHEBI:57464"/>
        <dbReference type="ChEBI" id="CHEBI:58017"/>
        <dbReference type="EC" id="2.4.2.22"/>
    </reaction>
</comment>
<evidence type="ECO:0000256" key="3">
    <source>
        <dbReference type="ARBA" id="ARBA00022679"/>
    </source>
</evidence>
<keyword evidence="1 5" id="KW-0963">Cytoplasm</keyword>
<comment type="similarity">
    <text evidence="5">Belongs to the purine/pyrimidine phosphoribosyltransferase family. Xpt subfamily.</text>
</comment>
<accession>A0ABX9KKD1</accession>
<reference evidence="8 9" key="1">
    <citation type="submission" date="2018-08" db="EMBL/GenBank/DDBJ databases">
        <title>Draft genome sequence of Psychrilyobacter sp. strain SD5 isolated from Black Sea water.</title>
        <authorList>
            <person name="Yadav S."/>
            <person name="Villanueva L."/>
            <person name="Damste J.S.S."/>
        </authorList>
    </citation>
    <scope>NUCLEOTIDE SEQUENCE [LARGE SCALE GENOMIC DNA]</scope>
    <source>
        <strain evidence="8 9">SD5</strain>
    </source>
</reference>
<name>A0ABX9KKD1_9FUSO</name>
<comment type="caution">
    <text evidence="8">The sequence shown here is derived from an EMBL/GenBank/DDBJ whole genome shotgun (WGS) entry which is preliminary data.</text>
</comment>
<protein>
    <recommendedName>
        <fullName evidence="5 6">Xanthine phosphoribosyltransferase</fullName>
        <shortName evidence="5">XPRTase</shortName>
        <ecNumber evidence="5 6">2.4.2.22</ecNumber>
    </recommendedName>
</protein>
<dbReference type="InterPro" id="IPR010079">
    <property type="entry name" value="Xanthine_PRibTrfase"/>
</dbReference>
<evidence type="ECO:0000259" key="7">
    <source>
        <dbReference type="Pfam" id="PF00156"/>
    </source>
</evidence>
<keyword evidence="2 5" id="KW-0328">Glycosyltransferase</keyword>
<keyword evidence="9" id="KW-1185">Reference proteome</keyword>
<sequence length="191" mass="21125">MKILHDTILKDGLALSDSILKVDSFVNHQIDPKLMNLVGKEFVKRFEGKKIDKVLTIEASGIAPAMITALELGVPMVFAKKHKPITMDDFYSTTVYSFTKETNYNLTVSKEFINEGENILLIDDFLSAGNAILGLRDIVNQGGATVVGVGIVIEKGFKEGRENLLKEGFHLESLAIVEKMEKGKITLNKLK</sequence>
<dbReference type="EC" id="2.4.2.22" evidence="5 6"/>